<evidence type="ECO:0000313" key="1">
    <source>
        <dbReference type="EMBL" id="ARE27258.1"/>
    </source>
</evidence>
<dbReference type="RefSeq" id="WP_063280840.1">
    <property type="nucleotide sequence ID" value="NZ_CP016746.2"/>
</dbReference>
<reference evidence="1 2" key="1">
    <citation type="journal article" date="2017" name="BMC Genomics">
        <title>Comparative and functional genomics of the Lactococcus lactis taxon; insights into evolution and niche adaptation.</title>
        <authorList>
            <person name="Kelleher P."/>
            <person name="Bottacini F."/>
            <person name="Mahony J."/>
            <person name="Kilcawley K.N."/>
            <person name="van Sinderen D."/>
        </authorList>
    </citation>
    <scope>NUCLEOTIDE SEQUENCE [LARGE SCALE GENOMIC DNA]</scope>
    <source>
        <strain evidence="1 2">JM1</strain>
        <plasmid evidence="2">pmpjm1</plasmid>
    </source>
</reference>
<organism evidence="1 2">
    <name type="scientific">Lactococcus lactis subsp. cremoris</name>
    <name type="common">Streptococcus cremoris</name>
    <dbReference type="NCBI Taxonomy" id="1359"/>
    <lineage>
        <taxon>Bacteria</taxon>
        <taxon>Bacillati</taxon>
        <taxon>Bacillota</taxon>
        <taxon>Bacilli</taxon>
        <taxon>Lactobacillales</taxon>
        <taxon>Streptococcaceae</taxon>
        <taxon>Lactococcus</taxon>
    </lineage>
</organism>
<geneLocation type="plasmid" evidence="2">
    <name>pmpjm1</name>
</geneLocation>
<gene>
    <name evidence="1" type="ORF">LLJM1_04580</name>
</gene>
<protein>
    <submittedName>
        <fullName evidence="1">Uncharacterized protein</fullName>
    </submittedName>
</protein>
<sequence length="102" mass="12002">MSKKQKIESLKYADLTNEDFTKIKEETGYSDSKIIKLLLNDNFEIYTLEEFISFAISEKRISNWESAKKVDNNELHKYLNSPVEIHLPSQRIFKLTNQLTSQ</sequence>
<proteinExistence type="predicted"/>
<accession>A0A1V0PDT1</accession>
<name>A0A1V0PDT1_LACLC</name>
<evidence type="ECO:0000313" key="2">
    <source>
        <dbReference type="Proteomes" id="UP000191806"/>
    </source>
</evidence>
<dbReference type="AlphaFoldDB" id="A0A1V0PDT1"/>
<dbReference type="EMBL" id="CP016746">
    <property type="protein sequence ID" value="ARE27258.1"/>
    <property type="molecule type" value="Genomic_DNA"/>
</dbReference>
<dbReference type="Proteomes" id="UP000191806">
    <property type="component" value="Plasmid pJM1A"/>
</dbReference>
<keyword evidence="1" id="KW-0614">Plasmid</keyword>